<feature type="region of interest" description="Disordered" evidence="1">
    <location>
        <begin position="219"/>
        <end position="253"/>
    </location>
</feature>
<evidence type="ECO:0000256" key="1">
    <source>
        <dbReference type="SAM" id="MobiDB-lite"/>
    </source>
</evidence>
<dbReference type="AlphaFoldDB" id="F0XPY9"/>
<feature type="compositionally biased region" description="Basic and acidic residues" evidence="1">
    <location>
        <begin position="244"/>
        <end position="253"/>
    </location>
</feature>
<organism evidence="3">
    <name type="scientific">Grosmannia clavigera (strain kw1407 / UAMH 11150)</name>
    <name type="common">Blue stain fungus</name>
    <name type="synonym">Graphiocladiella clavigera</name>
    <dbReference type="NCBI Taxonomy" id="655863"/>
    <lineage>
        <taxon>Eukaryota</taxon>
        <taxon>Fungi</taxon>
        <taxon>Dikarya</taxon>
        <taxon>Ascomycota</taxon>
        <taxon>Pezizomycotina</taxon>
        <taxon>Sordariomycetes</taxon>
        <taxon>Sordariomycetidae</taxon>
        <taxon>Ophiostomatales</taxon>
        <taxon>Ophiostomataceae</taxon>
        <taxon>Leptographium</taxon>
    </lineage>
</organism>
<accession>F0XPY9</accession>
<evidence type="ECO:0000313" key="2">
    <source>
        <dbReference type="EMBL" id="EFX00083.1"/>
    </source>
</evidence>
<protein>
    <recommendedName>
        <fullName evidence="4">CENP-V/GFA domain-containing protein</fullName>
    </recommendedName>
</protein>
<feature type="compositionally biased region" description="Acidic residues" evidence="1">
    <location>
        <begin position="139"/>
        <end position="150"/>
    </location>
</feature>
<reference evidence="2 3" key="1">
    <citation type="journal article" date="2011" name="Proc. Natl. Acad. Sci. U.S.A.">
        <title>Genome and transcriptome analyses of the mountain pine beetle-fungal symbiont Grosmannia clavigera, a lodgepole pine pathogen.</title>
        <authorList>
            <person name="DiGuistini S."/>
            <person name="Wang Y."/>
            <person name="Liao N.Y."/>
            <person name="Taylor G."/>
            <person name="Tanguay P."/>
            <person name="Feau N."/>
            <person name="Henrissat B."/>
            <person name="Chan S.K."/>
            <person name="Hesse-Orce U."/>
            <person name="Alamouti S.M."/>
            <person name="Tsui C.K.M."/>
            <person name="Docking R.T."/>
            <person name="Levasseur A."/>
            <person name="Haridas S."/>
            <person name="Robertson G."/>
            <person name="Birol I."/>
            <person name="Holt R.A."/>
            <person name="Marra M.A."/>
            <person name="Hamelin R.C."/>
            <person name="Hirst M."/>
            <person name="Jones S.J.M."/>
            <person name="Bohlmann J."/>
            <person name="Breuil C."/>
        </authorList>
    </citation>
    <scope>NUCLEOTIDE SEQUENCE [LARGE SCALE GENOMIC DNA]</scope>
    <source>
        <strain evidence="3">kw1407 / UAMH 11150</strain>
    </source>
</reference>
<evidence type="ECO:0000313" key="3">
    <source>
        <dbReference type="Proteomes" id="UP000007796"/>
    </source>
</evidence>
<feature type="region of interest" description="Disordered" evidence="1">
    <location>
        <begin position="139"/>
        <end position="166"/>
    </location>
</feature>
<dbReference type="Proteomes" id="UP000007796">
    <property type="component" value="Unassembled WGS sequence"/>
</dbReference>
<dbReference type="InParanoid" id="F0XPY9"/>
<keyword evidence="3" id="KW-1185">Reference proteome</keyword>
<evidence type="ECO:0008006" key="4">
    <source>
        <dbReference type="Google" id="ProtNLM"/>
    </source>
</evidence>
<dbReference type="OrthoDB" id="3907216at2759"/>
<dbReference type="HOGENOM" id="CLU_098340_0_0_1"/>
<dbReference type="eggNOG" id="ENOG502SPQT">
    <property type="taxonomic scope" value="Eukaryota"/>
</dbReference>
<feature type="compositionally biased region" description="Acidic residues" evidence="1">
    <location>
        <begin position="219"/>
        <end position="228"/>
    </location>
</feature>
<dbReference type="RefSeq" id="XP_014169565.1">
    <property type="nucleotide sequence ID" value="XM_014314090.1"/>
</dbReference>
<gene>
    <name evidence="2" type="ORF">CMQ_7085</name>
</gene>
<sequence>MSRHAIRGGCRCGRNHYIVQPPPDATEAARVLFAPEEAHRSSLASPLPAFLRVPLSWYHSSTTSFYDDETPAMIHRVYEQASPGTVFSQRRFCGFCGTPLSFWSEAPRLEADYIRLALGSLYAQDLNQLDDWGAVIEGGEESDEQDEQDGQDQSPSTSTSSSTGLPWLDRFVEGSRLDRQLLLQQKSQRISAARIHRHDVGSATRPDGSVVEWEVVEWTEGDEDNSDVADDKTVQGHASPAKRQKQDDGTVPV</sequence>
<dbReference type="GeneID" id="25980590"/>
<dbReference type="STRING" id="655863.F0XPY9"/>
<proteinExistence type="predicted"/>
<name>F0XPY9_GROCL</name>
<dbReference type="EMBL" id="GL629801">
    <property type="protein sequence ID" value="EFX00083.1"/>
    <property type="molecule type" value="Genomic_DNA"/>
</dbReference>
<feature type="compositionally biased region" description="Low complexity" evidence="1">
    <location>
        <begin position="151"/>
        <end position="163"/>
    </location>
</feature>